<keyword evidence="4 7" id="KW-0479">Metal-binding</keyword>
<keyword evidence="13" id="KW-1185">Reference proteome</keyword>
<dbReference type="RefSeq" id="WP_340294757.1">
    <property type="nucleotide sequence ID" value="NZ_JBBEOI010000180.1"/>
</dbReference>
<dbReference type="EMBL" id="JBHRWW010000009">
    <property type="protein sequence ID" value="MFC3689330.1"/>
    <property type="molecule type" value="Genomic_DNA"/>
</dbReference>
<dbReference type="Pfam" id="PF02879">
    <property type="entry name" value="PGM_PMM_II"/>
    <property type="match status" value="1"/>
</dbReference>
<dbReference type="InterPro" id="IPR005844">
    <property type="entry name" value="A-D-PHexomutase_a/b/a-I"/>
</dbReference>
<reference evidence="13" key="1">
    <citation type="journal article" date="2019" name="Int. J. Syst. Evol. Microbiol.">
        <title>The Global Catalogue of Microorganisms (GCM) 10K type strain sequencing project: providing services to taxonomists for standard genome sequencing and annotation.</title>
        <authorList>
            <consortium name="The Broad Institute Genomics Platform"/>
            <consortium name="The Broad Institute Genome Sequencing Center for Infectious Disease"/>
            <person name="Wu L."/>
            <person name="Ma J."/>
        </authorList>
    </citation>
    <scope>NUCLEOTIDE SEQUENCE [LARGE SCALE GENOMIC DNA]</scope>
    <source>
        <strain evidence="13">NCAIM B.02333</strain>
    </source>
</reference>
<dbReference type="PANTHER" id="PTHR45745:SF1">
    <property type="entry name" value="PHOSPHOGLUCOMUTASE 2B-RELATED"/>
    <property type="match status" value="1"/>
</dbReference>
<dbReference type="PRINTS" id="PR00509">
    <property type="entry name" value="PGMPMM"/>
</dbReference>
<feature type="domain" description="Alpha-D-phosphohexomutase alpha/beta/alpha" evidence="11">
    <location>
        <begin position="336"/>
        <end position="449"/>
    </location>
</feature>
<dbReference type="Gene3D" id="3.30.310.50">
    <property type="entry name" value="Alpha-D-phosphohexomutase, C-terminal domain"/>
    <property type="match status" value="1"/>
</dbReference>
<dbReference type="Proteomes" id="UP001595685">
    <property type="component" value="Unassembled WGS sequence"/>
</dbReference>
<evidence type="ECO:0000256" key="2">
    <source>
        <dbReference type="ARBA" id="ARBA00010231"/>
    </source>
</evidence>
<comment type="caution">
    <text evidence="12">The sequence shown here is derived from an EMBL/GenBank/DDBJ whole genome shotgun (WGS) entry which is preliminary data.</text>
</comment>
<keyword evidence="3" id="KW-0597">Phosphoprotein</keyword>
<evidence type="ECO:0000256" key="1">
    <source>
        <dbReference type="ARBA" id="ARBA00001946"/>
    </source>
</evidence>
<dbReference type="SUPFAM" id="SSF53738">
    <property type="entry name" value="Phosphoglucomutase, first 3 domains"/>
    <property type="match status" value="3"/>
</dbReference>
<evidence type="ECO:0000256" key="7">
    <source>
        <dbReference type="RuleBase" id="RU004326"/>
    </source>
</evidence>
<protein>
    <submittedName>
        <fullName evidence="12">Phospho-sugar mutase</fullName>
        <ecNumber evidence="12">5.4.2.-</ecNumber>
    </submittedName>
</protein>
<feature type="domain" description="Alpha-D-phosphohexomutase alpha/beta/alpha" evidence="10">
    <location>
        <begin position="218"/>
        <end position="316"/>
    </location>
</feature>
<dbReference type="InterPro" id="IPR016066">
    <property type="entry name" value="A-D-PHexomutase_CS"/>
</dbReference>
<dbReference type="PANTHER" id="PTHR45745">
    <property type="entry name" value="PHOSPHOMANNOMUTASE 45A"/>
    <property type="match status" value="1"/>
</dbReference>
<keyword evidence="5 7" id="KW-0460">Magnesium</keyword>
<name>A0ABV7WHH8_9MICO</name>
<dbReference type="GO" id="GO:0016853">
    <property type="term" value="F:isomerase activity"/>
    <property type="evidence" value="ECO:0007669"/>
    <property type="project" value="UniProtKB-KW"/>
</dbReference>
<dbReference type="InterPro" id="IPR005845">
    <property type="entry name" value="A-D-PHexomutase_a/b/a-II"/>
</dbReference>
<evidence type="ECO:0000259" key="11">
    <source>
        <dbReference type="Pfam" id="PF02880"/>
    </source>
</evidence>
<accession>A0ABV7WHH8</accession>
<dbReference type="Gene3D" id="3.40.120.10">
    <property type="entry name" value="Alpha-D-Glucose-1,6-Bisphosphate, subunit A, domain 3"/>
    <property type="match status" value="3"/>
</dbReference>
<sequence length="586" mass="58864">MSAADPALLAAVEAWAAADVDPDDAREALDAARGGGLETLRDAWTGSLQFGTAGLRGAMAPGPNRMNRSVVVRAAAGLGAYLREQVGPAAGAPLVVVGHDARHRSGVFATDSAAVLTAAGCRVVLLPGALPTPVLAHAVRRLGADAGVMVTASHNPKDDNGYKVYLGGRVAPGPGEGVQIVPPADAGIAARIAAAPAPVDVPRAGDGWEVADASLLDGYVDAVVGLLPPGPRGLRLVTTAMHGVGQPVLSRVLAGAGFTDVTPVPEQAEPDPDFPTVPFPNPEEPGALDLALDLAARSGADLVVAVDPDADRSSVAVPDPARGPAGSAAGWRQLTGDEVGALLGEHVLTRSPAPVEGVDPDEPATVACSLVSGSLLHRVAAAHGVRSASTLTGFKWIARTPGLVMGYEEAIGYCVAPSVVRDKDGISASLLLVELAAAEAARGRSLLDRLDALALAHGVHVTAPVTLRLEDMSVVGPVLARLLAEPPADLAGTAVTSVEDLAAGVDGLPPTTGVRLRAVEPGAGPGGAAARAARVVVRPSGTEPKLKAYLEVVEPVGTGPDGLAAARAGGGERMARLADQVRALLA</sequence>
<dbReference type="Pfam" id="PF02878">
    <property type="entry name" value="PGM_PMM_I"/>
    <property type="match status" value="1"/>
</dbReference>
<dbReference type="InterPro" id="IPR016055">
    <property type="entry name" value="A-D-PHexomutase_a/b/a-I/II/III"/>
</dbReference>
<evidence type="ECO:0000313" key="12">
    <source>
        <dbReference type="EMBL" id="MFC3689330.1"/>
    </source>
</evidence>
<dbReference type="InterPro" id="IPR005843">
    <property type="entry name" value="A-D-PHexomutase_C"/>
</dbReference>
<feature type="domain" description="Alpha-D-phosphohexomutase alpha/beta/alpha" evidence="9">
    <location>
        <begin position="49"/>
        <end position="167"/>
    </location>
</feature>
<evidence type="ECO:0000256" key="3">
    <source>
        <dbReference type="ARBA" id="ARBA00022553"/>
    </source>
</evidence>
<evidence type="ECO:0000256" key="5">
    <source>
        <dbReference type="ARBA" id="ARBA00022842"/>
    </source>
</evidence>
<dbReference type="SUPFAM" id="SSF55957">
    <property type="entry name" value="Phosphoglucomutase, C-terminal domain"/>
    <property type="match status" value="1"/>
</dbReference>
<evidence type="ECO:0000256" key="6">
    <source>
        <dbReference type="ARBA" id="ARBA00023235"/>
    </source>
</evidence>
<feature type="domain" description="Alpha-D-phosphohexomutase C-terminal" evidence="8">
    <location>
        <begin position="533"/>
        <end position="552"/>
    </location>
</feature>
<comment type="cofactor">
    <cofactor evidence="1">
        <name>Mg(2+)</name>
        <dbReference type="ChEBI" id="CHEBI:18420"/>
    </cofactor>
</comment>
<keyword evidence="6 12" id="KW-0413">Isomerase</keyword>
<evidence type="ECO:0000256" key="4">
    <source>
        <dbReference type="ARBA" id="ARBA00022723"/>
    </source>
</evidence>
<evidence type="ECO:0000313" key="13">
    <source>
        <dbReference type="Proteomes" id="UP001595685"/>
    </source>
</evidence>
<comment type="similarity">
    <text evidence="2 7">Belongs to the phosphohexose mutase family.</text>
</comment>
<proteinExistence type="inferred from homology"/>
<dbReference type="InterPro" id="IPR036900">
    <property type="entry name" value="A-D-PHexomutase_C_sf"/>
</dbReference>
<dbReference type="CDD" id="cd05799">
    <property type="entry name" value="PGM2"/>
    <property type="match status" value="1"/>
</dbReference>
<dbReference type="PROSITE" id="PS00710">
    <property type="entry name" value="PGM_PMM"/>
    <property type="match status" value="1"/>
</dbReference>
<dbReference type="InterPro" id="IPR005841">
    <property type="entry name" value="Alpha-D-phosphohexomutase_SF"/>
</dbReference>
<dbReference type="Pfam" id="PF02880">
    <property type="entry name" value="PGM_PMM_III"/>
    <property type="match status" value="1"/>
</dbReference>
<evidence type="ECO:0000259" key="8">
    <source>
        <dbReference type="Pfam" id="PF00408"/>
    </source>
</evidence>
<evidence type="ECO:0000259" key="9">
    <source>
        <dbReference type="Pfam" id="PF02878"/>
    </source>
</evidence>
<dbReference type="EC" id="5.4.2.-" evidence="12"/>
<dbReference type="InterPro" id="IPR005846">
    <property type="entry name" value="A-D-PHexomutase_a/b/a-III"/>
</dbReference>
<dbReference type="Pfam" id="PF00408">
    <property type="entry name" value="PGM_PMM_IV"/>
    <property type="match status" value="1"/>
</dbReference>
<gene>
    <name evidence="12" type="ORF">ACFOLH_13355</name>
</gene>
<organism evidence="12 13">
    <name type="scientific">Aquipuribacter hungaricus</name>
    <dbReference type="NCBI Taxonomy" id="545624"/>
    <lineage>
        <taxon>Bacteria</taxon>
        <taxon>Bacillati</taxon>
        <taxon>Actinomycetota</taxon>
        <taxon>Actinomycetes</taxon>
        <taxon>Micrococcales</taxon>
        <taxon>Intrasporangiaceae</taxon>
        <taxon>Aquipuribacter</taxon>
    </lineage>
</organism>
<evidence type="ECO:0000259" key="10">
    <source>
        <dbReference type="Pfam" id="PF02879"/>
    </source>
</evidence>